<evidence type="ECO:0000313" key="13">
    <source>
        <dbReference type="EMBL" id="KAJ9677047.1"/>
    </source>
</evidence>
<feature type="region of interest" description="Disordered" evidence="12">
    <location>
        <begin position="500"/>
        <end position="527"/>
    </location>
</feature>
<keyword evidence="5 10" id="KW-0479">Metal-binding</keyword>
<name>A0AA39DCC0_VITRO</name>
<comment type="caution">
    <text evidence="13">The sequence shown here is derived from an EMBL/GenBank/DDBJ whole genome shotgun (WGS) entry which is preliminary data.</text>
</comment>
<comment type="subcellular location">
    <subcellularLocation>
        <location evidence="2">Membrane</location>
    </subcellularLocation>
</comment>
<comment type="cofactor">
    <cofactor evidence="1 10">
        <name>heme</name>
        <dbReference type="ChEBI" id="CHEBI:30413"/>
    </cofactor>
</comment>
<comment type="similarity">
    <text evidence="3 11">Belongs to the cytochrome P450 family.</text>
</comment>
<organism evidence="13 14">
    <name type="scientific">Vitis rotundifolia</name>
    <name type="common">Muscadine grape</name>
    <dbReference type="NCBI Taxonomy" id="103349"/>
    <lineage>
        <taxon>Eukaryota</taxon>
        <taxon>Viridiplantae</taxon>
        <taxon>Streptophyta</taxon>
        <taxon>Embryophyta</taxon>
        <taxon>Tracheophyta</taxon>
        <taxon>Spermatophyta</taxon>
        <taxon>Magnoliopsida</taxon>
        <taxon>eudicotyledons</taxon>
        <taxon>Gunneridae</taxon>
        <taxon>Pentapetalae</taxon>
        <taxon>rosids</taxon>
        <taxon>Vitales</taxon>
        <taxon>Vitaceae</taxon>
        <taxon>Viteae</taxon>
        <taxon>Vitis</taxon>
    </lineage>
</organism>
<evidence type="ECO:0000256" key="1">
    <source>
        <dbReference type="ARBA" id="ARBA00001971"/>
    </source>
</evidence>
<reference evidence="13 14" key="1">
    <citation type="journal article" date="2023" name="BMC Biotechnol.">
        <title>Vitis rotundifolia cv Carlos genome sequencing.</title>
        <authorList>
            <person name="Huff M."/>
            <person name="Hulse-Kemp A."/>
            <person name="Scheffler B."/>
            <person name="Youngblood R."/>
            <person name="Simpson S."/>
            <person name="Babiker E."/>
            <person name="Staton M."/>
        </authorList>
    </citation>
    <scope>NUCLEOTIDE SEQUENCE [LARGE SCALE GENOMIC DNA]</scope>
    <source>
        <tissue evidence="13">Leaf</tissue>
    </source>
</reference>
<keyword evidence="4 10" id="KW-0349">Heme</keyword>
<sequence length="558" mass="62442">MLGNLPHHNLSRLARKYGSIMSMRLGFVPTIVVSSPEAAELFLKTHDAVFASRPKIQASEYLSYGRKGMAFAEYGPYWRNARKLCTLELLTKVKIDSFAAMRKEELGVLVQSLKQMAAAREVVNISKKVGELIEDMTHRMLFGRCKDYQRADLKALAQETLILLGAFNIADYVPFLGALDLQGLKRRMKAISGTIDHILEKIIDEHKQDASDNQGNHKDFIDVMLSLMNEMESFHQEPSYLIEQENIKAIVWNIIIGTIDTSASIIEWLLSELFRHPRVMRQLQEELENVIGMERMVEEIDLANLVYLDMVLKEGLRLHPVGPFLIPRESIEDVTLNGYYIPKKSRIIINIWAIGRDPNLWSNNVEDFFPERFISSNIDFQGKEFQFTPFGSGRRKCPGIQLGLLNIRLVLAQLVHCFDWELPNGMLPSELDMSEEFGLTMPRATHLHALPTYRLLPKVNMTTGLANTTVNSTAYSDGQLAVYEIAQVLLSQGVLSPQAPASAPLPPKSKKASPLNSHAPSTSTTVSVDSCEATGLPHYAPIMVSIGVAVVAALPLCI</sequence>
<dbReference type="PROSITE" id="PS00086">
    <property type="entry name" value="CYTOCHROME_P450"/>
    <property type="match status" value="1"/>
</dbReference>
<dbReference type="GO" id="GO:0020037">
    <property type="term" value="F:heme binding"/>
    <property type="evidence" value="ECO:0007669"/>
    <property type="project" value="InterPro"/>
</dbReference>
<dbReference type="PANTHER" id="PTHR47943:SF9">
    <property type="entry name" value="CYTOCHROME P450"/>
    <property type="match status" value="1"/>
</dbReference>
<dbReference type="FunFam" id="1.10.630.10:FF:000204">
    <property type="entry name" value="Uncharacterized protein"/>
    <property type="match status" value="1"/>
</dbReference>
<dbReference type="PRINTS" id="PR00463">
    <property type="entry name" value="EP450I"/>
</dbReference>
<dbReference type="EMBL" id="JARBHA010000017">
    <property type="protein sequence ID" value="KAJ9677047.1"/>
    <property type="molecule type" value="Genomic_DNA"/>
</dbReference>
<dbReference type="Gene3D" id="1.10.630.10">
    <property type="entry name" value="Cytochrome P450"/>
    <property type="match status" value="1"/>
</dbReference>
<dbReference type="Pfam" id="PF00067">
    <property type="entry name" value="p450"/>
    <property type="match status" value="1"/>
</dbReference>
<evidence type="ECO:0000256" key="12">
    <source>
        <dbReference type="SAM" id="MobiDB-lite"/>
    </source>
</evidence>
<evidence type="ECO:0000256" key="3">
    <source>
        <dbReference type="ARBA" id="ARBA00010617"/>
    </source>
</evidence>
<dbReference type="CDD" id="cd11072">
    <property type="entry name" value="CYP71-like"/>
    <property type="match status" value="1"/>
</dbReference>
<keyword evidence="14" id="KW-1185">Reference proteome</keyword>
<evidence type="ECO:0000256" key="10">
    <source>
        <dbReference type="PIRSR" id="PIRSR602401-1"/>
    </source>
</evidence>
<evidence type="ECO:0000256" key="11">
    <source>
        <dbReference type="RuleBase" id="RU000461"/>
    </source>
</evidence>
<keyword evidence="6 11" id="KW-0560">Oxidoreductase</keyword>
<dbReference type="AlphaFoldDB" id="A0AA39DCC0"/>
<evidence type="ECO:0000256" key="7">
    <source>
        <dbReference type="ARBA" id="ARBA00023004"/>
    </source>
</evidence>
<evidence type="ECO:0000256" key="9">
    <source>
        <dbReference type="ARBA" id="ARBA00023136"/>
    </source>
</evidence>
<evidence type="ECO:0000256" key="4">
    <source>
        <dbReference type="ARBA" id="ARBA00022617"/>
    </source>
</evidence>
<keyword evidence="9" id="KW-0472">Membrane</keyword>
<dbReference type="InterPro" id="IPR036396">
    <property type="entry name" value="Cyt_P450_sf"/>
</dbReference>
<proteinExistence type="inferred from homology"/>
<keyword evidence="8 11" id="KW-0503">Monooxygenase</keyword>
<evidence type="ECO:0000256" key="5">
    <source>
        <dbReference type="ARBA" id="ARBA00022723"/>
    </source>
</evidence>
<dbReference type="PANTHER" id="PTHR47943">
    <property type="entry name" value="CYTOCHROME P450 93A3-LIKE"/>
    <property type="match status" value="1"/>
</dbReference>
<keyword evidence="7 10" id="KW-0408">Iron</keyword>
<protein>
    <recommendedName>
        <fullName evidence="15">Cytochrome P450 CYP736A12-like</fullName>
    </recommendedName>
</protein>
<evidence type="ECO:0000256" key="8">
    <source>
        <dbReference type="ARBA" id="ARBA00023033"/>
    </source>
</evidence>
<dbReference type="GO" id="GO:0016020">
    <property type="term" value="C:membrane"/>
    <property type="evidence" value="ECO:0007669"/>
    <property type="project" value="UniProtKB-SubCell"/>
</dbReference>
<gene>
    <name evidence="13" type="ORF">PVL29_022172</name>
</gene>
<evidence type="ECO:0000256" key="6">
    <source>
        <dbReference type="ARBA" id="ARBA00023002"/>
    </source>
</evidence>
<dbReference type="InterPro" id="IPR017972">
    <property type="entry name" value="Cyt_P450_CS"/>
</dbReference>
<dbReference type="GO" id="GO:0016705">
    <property type="term" value="F:oxidoreductase activity, acting on paired donors, with incorporation or reduction of molecular oxygen"/>
    <property type="evidence" value="ECO:0007669"/>
    <property type="project" value="InterPro"/>
</dbReference>
<evidence type="ECO:0000256" key="2">
    <source>
        <dbReference type="ARBA" id="ARBA00004370"/>
    </source>
</evidence>
<dbReference type="PRINTS" id="PR00385">
    <property type="entry name" value="P450"/>
</dbReference>
<evidence type="ECO:0000313" key="14">
    <source>
        <dbReference type="Proteomes" id="UP001168098"/>
    </source>
</evidence>
<dbReference type="Proteomes" id="UP001168098">
    <property type="component" value="Unassembled WGS sequence"/>
</dbReference>
<feature type="compositionally biased region" description="Polar residues" evidence="12">
    <location>
        <begin position="516"/>
        <end position="527"/>
    </location>
</feature>
<accession>A0AA39DCC0</accession>
<feature type="binding site" description="axial binding residue" evidence="10">
    <location>
        <position position="397"/>
    </location>
    <ligand>
        <name>heme</name>
        <dbReference type="ChEBI" id="CHEBI:30413"/>
    </ligand>
    <ligandPart>
        <name>Fe</name>
        <dbReference type="ChEBI" id="CHEBI:18248"/>
    </ligandPart>
</feature>
<dbReference type="SUPFAM" id="SSF48264">
    <property type="entry name" value="Cytochrome P450"/>
    <property type="match status" value="1"/>
</dbReference>
<dbReference type="InterPro" id="IPR002401">
    <property type="entry name" value="Cyt_P450_E_grp-I"/>
</dbReference>
<dbReference type="InterPro" id="IPR001128">
    <property type="entry name" value="Cyt_P450"/>
</dbReference>
<dbReference type="GO" id="GO:0005506">
    <property type="term" value="F:iron ion binding"/>
    <property type="evidence" value="ECO:0007669"/>
    <property type="project" value="InterPro"/>
</dbReference>
<dbReference type="GO" id="GO:0004497">
    <property type="term" value="F:monooxygenase activity"/>
    <property type="evidence" value="ECO:0007669"/>
    <property type="project" value="UniProtKB-KW"/>
</dbReference>
<evidence type="ECO:0008006" key="15">
    <source>
        <dbReference type="Google" id="ProtNLM"/>
    </source>
</evidence>